<protein>
    <submittedName>
        <fullName evidence="1">Uncharacterized protein</fullName>
    </submittedName>
</protein>
<proteinExistence type="predicted"/>
<reference evidence="2" key="1">
    <citation type="submission" date="2017-09" db="EMBL/GenBank/DDBJ databases">
        <title>Depth-based differentiation of microbial function through sediment-hosted aquifers and enrichment of novel symbionts in the deep terrestrial subsurface.</title>
        <authorList>
            <person name="Probst A.J."/>
            <person name="Ladd B."/>
            <person name="Jarett J.K."/>
            <person name="Geller-Mcgrath D.E."/>
            <person name="Sieber C.M.K."/>
            <person name="Emerson J.B."/>
            <person name="Anantharaman K."/>
            <person name="Thomas B.C."/>
            <person name="Malmstrom R."/>
            <person name="Stieglmeier M."/>
            <person name="Klingl A."/>
            <person name="Woyke T."/>
            <person name="Ryan C.M."/>
            <person name="Banfield J.F."/>
        </authorList>
    </citation>
    <scope>NUCLEOTIDE SEQUENCE [LARGE SCALE GENOMIC DNA]</scope>
</reference>
<gene>
    <name evidence="1" type="ORF">CO015_02150</name>
</gene>
<comment type="caution">
    <text evidence="1">The sequence shown here is derived from an EMBL/GenBank/DDBJ whole genome shotgun (WGS) entry which is preliminary data.</text>
</comment>
<evidence type="ECO:0000313" key="2">
    <source>
        <dbReference type="Proteomes" id="UP000229438"/>
    </source>
</evidence>
<dbReference type="EMBL" id="PFQS01000042">
    <property type="protein sequence ID" value="PJC68958.1"/>
    <property type="molecule type" value="Genomic_DNA"/>
</dbReference>
<dbReference type="Proteomes" id="UP000229438">
    <property type="component" value="Unassembled WGS sequence"/>
</dbReference>
<organism evidence="1 2">
    <name type="scientific">candidate division WWE3 bacterium CG_4_8_14_3_um_filter_42_11</name>
    <dbReference type="NCBI Taxonomy" id="1975076"/>
    <lineage>
        <taxon>Bacteria</taxon>
        <taxon>Katanobacteria</taxon>
    </lineage>
</organism>
<dbReference type="AlphaFoldDB" id="A0A2M8G765"/>
<name>A0A2M8G765_UNCKA</name>
<feature type="non-terminal residue" evidence="1">
    <location>
        <position position="88"/>
    </location>
</feature>
<evidence type="ECO:0000313" key="1">
    <source>
        <dbReference type="EMBL" id="PJC68958.1"/>
    </source>
</evidence>
<accession>A0A2M8G765</accession>
<sequence length="88" mass="9906">MPDQSEREAIRVSILTPEVQGLREESRRIIEEVLMAECGPALPEMLTRQLQGRVETQLQGAGEYEAGRRAAYFVSPGRGDRELYEVDA</sequence>